<dbReference type="InterPro" id="IPR036388">
    <property type="entry name" value="WH-like_DNA-bd_sf"/>
</dbReference>
<evidence type="ECO:0000313" key="3">
    <source>
        <dbReference type="EMBL" id="SHK17266.1"/>
    </source>
</evidence>
<proteinExistence type="predicted"/>
<feature type="region of interest" description="Disordered" evidence="1">
    <location>
        <begin position="449"/>
        <end position="476"/>
    </location>
</feature>
<reference evidence="4" key="1">
    <citation type="submission" date="2016-11" db="EMBL/GenBank/DDBJ databases">
        <authorList>
            <person name="Varghese N."/>
            <person name="Submissions S."/>
        </authorList>
    </citation>
    <scope>NUCLEOTIDE SEQUENCE [LARGE SCALE GENOMIC DNA]</scope>
    <source>
        <strain evidence="4">DSM 16478</strain>
    </source>
</reference>
<feature type="domain" description="Schlafen AlbA-2" evidence="2">
    <location>
        <begin position="21"/>
        <end position="140"/>
    </location>
</feature>
<dbReference type="InterPro" id="IPR038461">
    <property type="entry name" value="Schlafen_AlbA_2_dom_sf"/>
</dbReference>
<dbReference type="Pfam" id="PF13749">
    <property type="entry name" value="HATPase_c_4"/>
    <property type="match status" value="1"/>
</dbReference>
<dbReference type="InterPro" id="IPR007421">
    <property type="entry name" value="Schlafen_AlbA_2_dom"/>
</dbReference>
<name>A0A1M6QAS7_9FLAO</name>
<dbReference type="PANTHER" id="PTHR30595:SF6">
    <property type="entry name" value="SCHLAFEN ALBA-2 DOMAIN-CONTAINING PROTEIN"/>
    <property type="match status" value="1"/>
</dbReference>
<keyword evidence="3" id="KW-0378">Hydrolase</keyword>
<accession>A0A1M6QAS7</accession>
<dbReference type="EMBL" id="FQZX01000002">
    <property type="protein sequence ID" value="SHK17266.1"/>
    <property type="molecule type" value="Genomic_DNA"/>
</dbReference>
<dbReference type="RefSeq" id="WP_073244187.1">
    <property type="nucleotide sequence ID" value="NZ_FQZX01000002.1"/>
</dbReference>
<keyword evidence="4" id="KW-1185">Reference proteome</keyword>
<evidence type="ECO:0000259" key="2">
    <source>
        <dbReference type="Pfam" id="PF04326"/>
    </source>
</evidence>
<dbReference type="InterPro" id="IPR038475">
    <property type="entry name" value="RecG_C_sf"/>
</dbReference>
<dbReference type="GO" id="GO:0004386">
    <property type="term" value="F:helicase activity"/>
    <property type="evidence" value="ECO:0007669"/>
    <property type="project" value="UniProtKB-KW"/>
</dbReference>
<dbReference type="Gene3D" id="3.30.950.30">
    <property type="entry name" value="Schlafen, AAA domain"/>
    <property type="match status" value="1"/>
</dbReference>
<gene>
    <name evidence="3" type="ORF">SAMN04488007_2253</name>
</gene>
<dbReference type="Gene3D" id="1.10.10.10">
    <property type="entry name" value="Winged helix-like DNA-binding domain superfamily/Winged helix DNA-binding domain"/>
    <property type="match status" value="1"/>
</dbReference>
<evidence type="ECO:0000256" key="1">
    <source>
        <dbReference type="SAM" id="MobiDB-lite"/>
    </source>
</evidence>
<keyword evidence="3" id="KW-0547">Nucleotide-binding</keyword>
<dbReference type="Gene3D" id="3.30.565.60">
    <property type="match status" value="1"/>
</dbReference>
<dbReference type="Pfam" id="PF04326">
    <property type="entry name" value="SLFN_AlbA_2"/>
    <property type="match status" value="1"/>
</dbReference>
<sequence length="476" mass="53730">MTIDTFEISTTQATKILQVHEGHFTDLKAKAIKPSKLSQTISAMANADGGDIYVGIGEVEKPDKSKERNWNGFIDPEDANAHVQLIQELFPFEQYISISFFKTSDLKGFVLHIQINKTKEILYASDKHPYVRRGAQNLPIKDHESLKKLEFDKGIASFETQVLNIPKEIITESDVIKNFIQEVIPTTTPEAWLKKQLLIQSNKPTVAGVLLFAEEPQAALPKQSGIKIYRYKTRDKEGTRQTLAFNPITIEGDIYNQISEAVSKSVEIVEGIKILGEKGLEKIKYPVEAIHEILTNAVLHRDYSKKSDTQVIIFDNRVEIHSPGRLPGHITPQNILDEQLARNGALVRIINKFPNPPNKDVGEGLNTAFNAMRKLRLKEPEVLETANGVKVVIYHEPLASPEEMVLRYLESHKEISNSIARDVCGVDSENVMKQIFVKLAEVGLLERTPDKKGRSSTWRKSGKKYDKEPEQLTIEF</sequence>
<dbReference type="PANTHER" id="PTHR30595">
    <property type="entry name" value="GLPR-RELATED TRANSCRIPTIONAL REPRESSOR"/>
    <property type="match status" value="1"/>
</dbReference>
<keyword evidence="3" id="KW-0347">Helicase</keyword>
<protein>
    <submittedName>
        <fullName evidence="3">ATP-dependent DNA helicase RecG</fullName>
    </submittedName>
</protein>
<keyword evidence="3" id="KW-0067">ATP-binding</keyword>
<dbReference type="STRING" id="228958.SAMN04488007_2253"/>
<evidence type="ECO:0000313" key="4">
    <source>
        <dbReference type="Proteomes" id="UP000184314"/>
    </source>
</evidence>
<dbReference type="AlphaFoldDB" id="A0A1M6QAS7"/>
<organism evidence="3 4">
    <name type="scientific">Maribacter aquivivus</name>
    <dbReference type="NCBI Taxonomy" id="228958"/>
    <lineage>
        <taxon>Bacteria</taxon>
        <taxon>Pseudomonadati</taxon>
        <taxon>Bacteroidota</taxon>
        <taxon>Flavobacteriia</taxon>
        <taxon>Flavobacteriales</taxon>
        <taxon>Flavobacteriaceae</taxon>
        <taxon>Maribacter</taxon>
    </lineage>
</organism>
<dbReference type="OrthoDB" id="9807907at2"/>
<dbReference type="Proteomes" id="UP000184314">
    <property type="component" value="Unassembled WGS sequence"/>
</dbReference>